<dbReference type="Gene3D" id="1.10.730.10">
    <property type="entry name" value="Isoleucyl-tRNA Synthetase, Domain 1"/>
    <property type="match status" value="1"/>
</dbReference>
<feature type="domain" description="Methionyl/Leucyl tRNA synthetase" evidence="13">
    <location>
        <begin position="41"/>
        <end position="180"/>
    </location>
</feature>
<keyword evidence="5 9" id="KW-0067">ATP-binding</keyword>
<dbReference type="Pfam" id="PF13603">
    <property type="entry name" value="tRNA-synt_1_2"/>
    <property type="match status" value="1"/>
</dbReference>
<dbReference type="GO" id="GO:0005524">
    <property type="term" value="F:ATP binding"/>
    <property type="evidence" value="ECO:0007669"/>
    <property type="project" value="UniProtKB-UniRule"/>
</dbReference>
<feature type="binding site" evidence="9">
    <location>
        <position position="587"/>
    </location>
    <ligand>
        <name>ATP</name>
        <dbReference type="ChEBI" id="CHEBI:30616"/>
    </ligand>
</feature>
<evidence type="ECO:0000256" key="7">
    <source>
        <dbReference type="ARBA" id="ARBA00023146"/>
    </source>
</evidence>
<dbReference type="FunFam" id="3.40.50.620:FF:000056">
    <property type="entry name" value="Leucine--tRNA ligase"/>
    <property type="match status" value="1"/>
</dbReference>
<dbReference type="FunFam" id="3.40.50.620:FF:000003">
    <property type="entry name" value="Leucine--tRNA ligase"/>
    <property type="match status" value="1"/>
</dbReference>
<dbReference type="HAMAP" id="MF_00049_B">
    <property type="entry name" value="Leu_tRNA_synth_B"/>
    <property type="match status" value="1"/>
</dbReference>
<dbReference type="Gene3D" id="3.40.50.620">
    <property type="entry name" value="HUPs"/>
    <property type="match status" value="2"/>
</dbReference>
<accession>A0A832ECM7</accession>
<protein>
    <recommendedName>
        <fullName evidence="9">Leucine--tRNA ligase</fullName>
        <ecNumber evidence="9">6.1.1.4</ecNumber>
    </recommendedName>
    <alternativeName>
        <fullName evidence="9">Leucyl-tRNA synthetase</fullName>
        <shortName evidence="9">LeuRS</shortName>
    </alternativeName>
</protein>
<evidence type="ECO:0000259" key="14">
    <source>
        <dbReference type="Pfam" id="PF13603"/>
    </source>
</evidence>
<dbReference type="PROSITE" id="PS00178">
    <property type="entry name" value="AA_TRNA_LIGASE_I"/>
    <property type="match status" value="1"/>
</dbReference>
<dbReference type="SUPFAM" id="SSF52374">
    <property type="entry name" value="Nucleotidylyl transferase"/>
    <property type="match status" value="1"/>
</dbReference>
<dbReference type="SUPFAM" id="SSF47323">
    <property type="entry name" value="Anticodon-binding domain of a subclass of class I aminoacyl-tRNA synthetases"/>
    <property type="match status" value="1"/>
</dbReference>
<dbReference type="InterPro" id="IPR014729">
    <property type="entry name" value="Rossmann-like_a/b/a_fold"/>
</dbReference>
<feature type="domain" description="Methionyl/Valyl/Leucyl/Isoleucyl-tRNA synthetase anticodon-binding" evidence="12">
    <location>
        <begin position="668"/>
        <end position="791"/>
    </location>
</feature>
<dbReference type="Pfam" id="PF00133">
    <property type="entry name" value="tRNA-synt_1"/>
    <property type="match status" value="1"/>
</dbReference>
<dbReference type="FunFam" id="1.10.730.10:FF:000011">
    <property type="entry name" value="Leucine--tRNA ligase chloroplastic/mitochondrial"/>
    <property type="match status" value="1"/>
</dbReference>
<keyword evidence="7 9" id="KW-0030">Aminoacyl-tRNA synthetase</keyword>
<feature type="domain" description="Aminoacyl-tRNA synthetase class Ia" evidence="11">
    <location>
        <begin position="423"/>
        <end position="623"/>
    </location>
</feature>
<dbReference type="GO" id="GO:0004823">
    <property type="term" value="F:leucine-tRNA ligase activity"/>
    <property type="evidence" value="ECO:0007669"/>
    <property type="project" value="UniProtKB-UniRule"/>
</dbReference>
<dbReference type="AlphaFoldDB" id="A0A832ECM7"/>
<keyword evidence="4 9" id="KW-0547">Nucleotide-binding</keyword>
<comment type="caution">
    <text evidence="15">The sequence shown here is derived from an EMBL/GenBank/DDBJ whole genome shotgun (WGS) entry which is preliminary data.</text>
</comment>
<dbReference type="SUPFAM" id="SSF50677">
    <property type="entry name" value="ValRS/IleRS/LeuRS editing domain"/>
    <property type="match status" value="1"/>
</dbReference>
<evidence type="ECO:0000256" key="3">
    <source>
        <dbReference type="ARBA" id="ARBA00022598"/>
    </source>
</evidence>
<dbReference type="InterPro" id="IPR001412">
    <property type="entry name" value="aa-tRNA-synth_I_CS"/>
</dbReference>
<name>A0A832ECM7_9BACT</name>
<evidence type="ECO:0000256" key="6">
    <source>
        <dbReference type="ARBA" id="ARBA00022917"/>
    </source>
</evidence>
<comment type="subcellular location">
    <subcellularLocation>
        <location evidence="9">Cytoplasm</location>
    </subcellularLocation>
</comment>
<keyword evidence="3 9" id="KW-0436">Ligase</keyword>
<gene>
    <name evidence="9" type="primary">leuS</name>
    <name evidence="15" type="ORF">ENS06_03450</name>
</gene>
<dbReference type="GO" id="GO:0006429">
    <property type="term" value="P:leucyl-tRNA aminoacylation"/>
    <property type="evidence" value="ECO:0007669"/>
    <property type="project" value="UniProtKB-UniRule"/>
</dbReference>
<dbReference type="Pfam" id="PF09334">
    <property type="entry name" value="tRNA-synt_1g"/>
    <property type="match status" value="1"/>
</dbReference>
<dbReference type="PRINTS" id="PR00985">
    <property type="entry name" value="TRNASYNTHLEU"/>
</dbReference>
<dbReference type="EMBL" id="DSTK01000012">
    <property type="protein sequence ID" value="HFK96366.1"/>
    <property type="molecule type" value="Genomic_DNA"/>
</dbReference>
<feature type="domain" description="Leucyl-tRNA synthetase editing" evidence="14">
    <location>
        <begin position="221"/>
        <end position="409"/>
    </location>
</feature>
<organism evidence="15">
    <name type="scientific">Desulfacinum infernum</name>
    <dbReference type="NCBI Taxonomy" id="35837"/>
    <lineage>
        <taxon>Bacteria</taxon>
        <taxon>Pseudomonadati</taxon>
        <taxon>Thermodesulfobacteriota</taxon>
        <taxon>Syntrophobacteria</taxon>
        <taxon>Syntrophobacterales</taxon>
        <taxon>Syntrophobacteraceae</taxon>
        <taxon>Desulfacinum</taxon>
    </lineage>
</organism>
<dbReference type="Pfam" id="PF08264">
    <property type="entry name" value="Anticodon_1"/>
    <property type="match status" value="1"/>
</dbReference>
<evidence type="ECO:0000259" key="11">
    <source>
        <dbReference type="Pfam" id="PF00133"/>
    </source>
</evidence>
<dbReference type="InterPro" id="IPR002302">
    <property type="entry name" value="Leu-tRNA-ligase"/>
</dbReference>
<proteinExistence type="inferred from homology"/>
<dbReference type="GO" id="GO:0005829">
    <property type="term" value="C:cytosol"/>
    <property type="evidence" value="ECO:0007669"/>
    <property type="project" value="TreeGrafter"/>
</dbReference>
<dbReference type="Gene3D" id="3.10.20.590">
    <property type="match status" value="1"/>
</dbReference>
<dbReference type="CDD" id="cd00812">
    <property type="entry name" value="LeuRS_core"/>
    <property type="match status" value="1"/>
</dbReference>
<feature type="short sequence motif" description="'KMSKS' region" evidence="9">
    <location>
        <begin position="584"/>
        <end position="588"/>
    </location>
</feature>
<dbReference type="PANTHER" id="PTHR43740:SF2">
    <property type="entry name" value="LEUCINE--TRNA LIGASE, MITOCHONDRIAL"/>
    <property type="match status" value="1"/>
</dbReference>
<evidence type="ECO:0000256" key="8">
    <source>
        <dbReference type="ARBA" id="ARBA00047469"/>
    </source>
</evidence>
<dbReference type="InterPro" id="IPR015413">
    <property type="entry name" value="Methionyl/Leucyl_tRNA_Synth"/>
</dbReference>
<dbReference type="InterPro" id="IPR013155">
    <property type="entry name" value="M/V/L/I-tRNA-synth_anticd-bd"/>
</dbReference>
<evidence type="ECO:0000313" key="15">
    <source>
        <dbReference type="EMBL" id="HFK96366.1"/>
    </source>
</evidence>
<reference evidence="15" key="1">
    <citation type="journal article" date="2020" name="mSystems">
        <title>Genome- and Community-Level Interaction Insights into Carbon Utilization and Element Cycling Functions of Hydrothermarchaeota in Hydrothermal Sediment.</title>
        <authorList>
            <person name="Zhou Z."/>
            <person name="Liu Y."/>
            <person name="Xu W."/>
            <person name="Pan J."/>
            <person name="Luo Z.H."/>
            <person name="Li M."/>
        </authorList>
    </citation>
    <scope>NUCLEOTIDE SEQUENCE [LARGE SCALE GENOMIC DNA]</scope>
    <source>
        <strain evidence="15">SpSt-456</strain>
    </source>
</reference>
<dbReference type="CDD" id="cd07958">
    <property type="entry name" value="Anticodon_Ia_Leu_BEm"/>
    <property type="match status" value="1"/>
</dbReference>
<evidence type="ECO:0000256" key="5">
    <source>
        <dbReference type="ARBA" id="ARBA00022840"/>
    </source>
</evidence>
<feature type="short sequence motif" description="'HIGH' region" evidence="9">
    <location>
        <begin position="42"/>
        <end position="52"/>
    </location>
</feature>
<dbReference type="NCBIfam" id="TIGR00396">
    <property type="entry name" value="leuS_bact"/>
    <property type="match status" value="1"/>
</dbReference>
<evidence type="ECO:0000256" key="9">
    <source>
        <dbReference type="HAMAP-Rule" id="MF_00049"/>
    </source>
</evidence>
<dbReference type="InterPro" id="IPR009008">
    <property type="entry name" value="Val/Leu/Ile-tRNA-synth_edit"/>
</dbReference>
<evidence type="ECO:0000256" key="4">
    <source>
        <dbReference type="ARBA" id="ARBA00022741"/>
    </source>
</evidence>
<dbReference type="GO" id="GO:0002161">
    <property type="term" value="F:aminoacyl-tRNA deacylase activity"/>
    <property type="evidence" value="ECO:0007669"/>
    <property type="project" value="InterPro"/>
</dbReference>
<keyword evidence="2 9" id="KW-0963">Cytoplasm</keyword>
<dbReference type="InterPro" id="IPR002300">
    <property type="entry name" value="aa-tRNA-synth_Ia"/>
</dbReference>
<evidence type="ECO:0000259" key="13">
    <source>
        <dbReference type="Pfam" id="PF09334"/>
    </source>
</evidence>
<evidence type="ECO:0000256" key="2">
    <source>
        <dbReference type="ARBA" id="ARBA00022490"/>
    </source>
</evidence>
<dbReference type="PANTHER" id="PTHR43740">
    <property type="entry name" value="LEUCYL-TRNA SYNTHETASE"/>
    <property type="match status" value="1"/>
</dbReference>
<dbReference type="FunFam" id="3.10.20.590:FF:000001">
    <property type="entry name" value="Leucine--tRNA ligase"/>
    <property type="match status" value="1"/>
</dbReference>
<dbReference type="EC" id="6.1.1.4" evidence="9"/>
<keyword evidence="6 9" id="KW-0648">Protein biosynthesis</keyword>
<dbReference type="InterPro" id="IPR025709">
    <property type="entry name" value="Leu_tRNA-synth_edit"/>
</dbReference>
<comment type="similarity">
    <text evidence="1 9 10">Belongs to the class-I aminoacyl-tRNA synthetase family.</text>
</comment>
<dbReference type="InterPro" id="IPR009080">
    <property type="entry name" value="tRNAsynth_Ia_anticodon-bd"/>
</dbReference>
<sequence length="829" mass="94493">MESRYNPKSIEKKWQEYWEREQLFRASEDPGKKKFYLLEMFPYPSGRIHMGHVRNYSIGDVVARFLSMRGYNVLHPMGWDAFGMPAENAAIKAKTHPAKWTYDNIDYMRSQLKQLGFSYDWSRELATCDPSYYRWEQLFFIKMFERGLAYKKKSYVNWCNTCQTVLANEQVEDGACWRCDQPVIQKEMEQWFFKITAYVEELLDYLDKLPGWPERVLTMQRNWIGKSFGSTIRFPLASGQGVIDVFTTRSDTLFGATFMSLAPEHPMVTELCRESEQKDAVLAFVERAKQAKRGERAAGLLEKEGIFTGSYCINPMTGERMPIFVANFVVMEYGTGAVMAVPAHDQRDFEFARKYGLPLKVVIKENEAGPTPNPDDLTHAYEEDGVLVNSGPYTGMRSAQAREAITRDLEAKGQGHLTVQYRLRDWGISRQRYWGAPIPIVYCERCGTVPVDEKDLPVVLPLDLEIPENGASPLPFSEAFVQTRCPRCGGPGRRETDTMDTFVESSWYFARFACADYTQGPLDASRVHYWMPVDQYIGGIEHAVLHLLYSRFFTKVLRDMGYLKVDEPFTNLLTQGMVIKDGAKMSKSKGNVVDPDDMIRTYGADTVRLFCLFAAPPEKELEWSDQGVEGASRFLGRVWRLVAENQEALKSARPYDGSAPLPPELQSLHRKTHQTIKKVTEDIEQRFHFNTAIAAIMELVNEIYAVIDKAKEEPESWPVLREAVEAVVLMLSPMAPHIAEELWVELGMAPSVAKRPWPTYREEALAADTVLVVVQVNGKLRSRLTVPADISEERLKEVALADPKIQGFLDGKPVRKVVVVPKKLVNIVL</sequence>
<evidence type="ECO:0000256" key="1">
    <source>
        <dbReference type="ARBA" id="ARBA00005594"/>
    </source>
</evidence>
<evidence type="ECO:0000259" key="12">
    <source>
        <dbReference type="Pfam" id="PF08264"/>
    </source>
</evidence>
<evidence type="ECO:0000256" key="10">
    <source>
        <dbReference type="RuleBase" id="RU363035"/>
    </source>
</evidence>
<comment type="catalytic activity">
    <reaction evidence="8 9">
        <text>tRNA(Leu) + L-leucine + ATP = L-leucyl-tRNA(Leu) + AMP + diphosphate</text>
        <dbReference type="Rhea" id="RHEA:11688"/>
        <dbReference type="Rhea" id="RHEA-COMP:9613"/>
        <dbReference type="Rhea" id="RHEA-COMP:9622"/>
        <dbReference type="ChEBI" id="CHEBI:30616"/>
        <dbReference type="ChEBI" id="CHEBI:33019"/>
        <dbReference type="ChEBI" id="CHEBI:57427"/>
        <dbReference type="ChEBI" id="CHEBI:78442"/>
        <dbReference type="ChEBI" id="CHEBI:78494"/>
        <dbReference type="ChEBI" id="CHEBI:456215"/>
        <dbReference type="EC" id="6.1.1.4"/>
    </reaction>
</comment>